<dbReference type="SUPFAM" id="SSF53474">
    <property type="entry name" value="alpha/beta-Hydrolases"/>
    <property type="match status" value="1"/>
</dbReference>
<feature type="compositionally biased region" description="Basic and acidic residues" evidence="1">
    <location>
        <begin position="172"/>
        <end position="184"/>
    </location>
</feature>
<feature type="region of interest" description="Disordered" evidence="1">
    <location>
        <begin position="511"/>
        <end position="543"/>
    </location>
</feature>
<organism evidence="3">
    <name type="scientific">Schaalia odontolytica</name>
    <dbReference type="NCBI Taxonomy" id="1660"/>
    <lineage>
        <taxon>Bacteria</taxon>
        <taxon>Bacillati</taxon>
        <taxon>Actinomycetota</taxon>
        <taxon>Actinomycetes</taxon>
        <taxon>Actinomycetales</taxon>
        <taxon>Actinomycetaceae</taxon>
        <taxon>Schaalia</taxon>
    </lineage>
</organism>
<name>A0A6N2RDV9_9ACTO</name>
<feature type="region of interest" description="Disordered" evidence="1">
    <location>
        <begin position="158"/>
        <end position="184"/>
    </location>
</feature>
<accession>A0A6N2RDV9</accession>
<feature type="domain" description="DUF1023" evidence="2">
    <location>
        <begin position="314"/>
        <end position="485"/>
    </location>
</feature>
<dbReference type="AlphaFoldDB" id="A0A6N2RDV9"/>
<dbReference type="InterPro" id="IPR029058">
    <property type="entry name" value="AB_hydrolase_fold"/>
</dbReference>
<sequence>MSLTWGQIQTWSSTGLSTYAGTVGARRDTVVKQADALQARMSSFKGEGATADALRQKMGVAHKELTTLADDLLEIQEAVKVASGDVSQVESAVKEALQEASSTHCTISAAGIATCSSAGNSMSEYTRKSVEFSVNRLVGQAVDLANTADTTLNARLKTVGTPGSTAKSTSKQTHDLSDAEQKKFKKMTPEERAKYWSQQSEAQKQHLCDKYPDLIGNADGVEGWARDRANRNRLPGLKQEAKDNVSKYTELLKNPWIDDKTRVFYLTELDKAEKAVKAYDAVQEQLDKGISLEDYQHGKKGDPVSLLTLQNDGARVKAAMGQGDVDHAKNVATFVPGIGTTVEGSMGDYMRQTQNLRMAAMVQGRLSASDVATVAWLGYDAPGEADWKQPQNLPGIISPFLAKAGSDRLAGFMNGMQASRDYGAGDAHMTLVGHSYGSSTSGMAATKVKYGVIDDLVLCGSPGMGTYDAKNYHVDQNHLWVSGVPKGDSVQGMGKFRGGIVGSLGKNPMDSDSGFTHLSDDATGSPKYNKDAPESKPSNFNFDNHSIYLEDGTETLQDIGRVAAGVKR</sequence>
<dbReference type="InterPro" id="IPR010427">
    <property type="entry name" value="DUF1023"/>
</dbReference>
<feature type="compositionally biased region" description="Polar residues" evidence="1">
    <location>
        <begin position="161"/>
        <end position="171"/>
    </location>
</feature>
<evidence type="ECO:0000256" key="1">
    <source>
        <dbReference type="SAM" id="MobiDB-lite"/>
    </source>
</evidence>
<proteinExistence type="predicted"/>
<reference evidence="3" key="1">
    <citation type="submission" date="2019-11" db="EMBL/GenBank/DDBJ databases">
        <authorList>
            <person name="Feng L."/>
        </authorList>
    </citation>
    <scope>NUCLEOTIDE SEQUENCE</scope>
    <source>
        <strain evidence="3">AodontolyticusLFYP35</strain>
    </source>
</reference>
<gene>
    <name evidence="3" type="ORF">AOLFYP35_00325</name>
</gene>
<evidence type="ECO:0000313" key="3">
    <source>
        <dbReference type="EMBL" id="VYS79393.1"/>
    </source>
</evidence>
<evidence type="ECO:0000259" key="2">
    <source>
        <dbReference type="Pfam" id="PF06259"/>
    </source>
</evidence>
<dbReference type="EMBL" id="CACRSM010000002">
    <property type="protein sequence ID" value="VYS79393.1"/>
    <property type="molecule type" value="Genomic_DNA"/>
</dbReference>
<protein>
    <recommendedName>
        <fullName evidence="2">DUF1023 domain-containing protein</fullName>
    </recommendedName>
</protein>
<dbReference type="Pfam" id="PF06259">
    <property type="entry name" value="Abhydrolase_8"/>
    <property type="match status" value="1"/>
</dbReference>